<dbReference type="GeneID" id="41997130"/>
<comment type="subcellular location">
    <subcellularLocation>
        <location evidence="1">Membrane</location>
        <topology evidence="1">Multi-pass membrane protein</topology>
    </subcellularLocation>
</comment>
<keyword evidence="5 6" id="KW-0472">Membrane</keyword>
<dbReference type="Gene3D" id="3.30.460.20">
    <property type="entry name" value="CorA soluble domain-like"/>
    <property type="match status" value="1"/>
</dbReference>
<dbReference type="OrthoDB" id="29879at2759"/>
<dbReference type="Proteomes" id="UP000253153">
    <property type="component" value="Unassembled WGS sequence"/>
</dbReference>
<dbReference type="GO" id="GO:0005886">
    <property type="term" value="C:plasma membrane"/>
    <property type="evidence" value="ECO:0007669"/>
    <property type="project" value="TreeGrafter"/>
</dbReference>
<dbReference type="SUPFAM" id="SSF144083">
    <property type="entry name" value="Magnesium transport protein CorA, transmembrane region"/>
    <property type="match status" value="1"/>
</dbReference>
<evidence type="ECO:0000256" key="2">
    <source>
        <dbReference type="ARBA" id="ARBA00009765"/>
    </source>
</evidence>
<dbReference type="RefSeq" id="XP_031014093.1">
    <property type="nucleotide sequence ID" value="XM_031161834.1"/>
</dbReference>
<evidence type="ECO:0000256" key="4">
    <source>
        <dbReference type="ARBA" id="ARBA00022989"/>
    </source>
</evidence>
<dbReference type="PANTHER" id="PTHR21535:SF55">
    <property type="entry name" value="MAGNESIUM TRANSPORTER ALR1-RELATED"/>
    <property type="match status" value="1"/>
</dbReference>
<evidence type="ECO:0000256" key="6">
    <source>
        <dbReference type="SAM" id="Phobius"/>
    </source>
</evidence>
<dbReference type="PANTHER" id="PTHR21535">
    <property type="entry name" value="MAGNESIUM AND COBALT TRANSPORT PROTEIN/MITOCHONDRIAL IMPORT INNER MEMBRANE TRANSLOCASE SUBUNIT TIM8"/>
    <property type="match status" value="1"/>
</dbReference>
<dbReference type="Pfam" id="PF01544">
    <property type="entry name" value="CorA"/>
    <property type="match status" value="1"/>
</dbReference>
<dbReference type="EMBL" id="QKXC01000167">
    <property type="protein sequence ID" value="RBR14458.1"/>
    <property type="molecule type" value="Genomic_DNA"/>
</dbReference>
<dbReference type="InterPro" id="IPR002523">
    <property type="entry name" value="MgTranspt_CorA/ZnTranspt_ZntB"/>
</dbReference>
<dbReference type="GO" id="GO:0015095">
    <property type="term" value="F:magnesium ion transmembrane transporter activity"/>
    <property type="evidence" value="ECO:0007669"/>
    <property type="project" value="InterPro"/>
</dbReference>
<gene>
    <name evidence="7" type="ORF">FIESC28_07694</name>
</gene>
<reference evidence="7 8" key="1">
    <citation type="submission" date="2018-06" db="EMBL/GenBank/DDBJ databases">
        <title>Fusarium incarnatum-equiseti species complex species 28.</title>
        <authorList>
            <person name="Gardiner D.M."/>
        </authorList>
    </citation>
    <scope>NUCLEOTIDE SEQUENCE [LARGE SCALE GENOMIC DNA]</scope>
    <source>
        <strain evidence="7 8">FIESC_28</strain>
    </source>
</reference>
<keyword evidence="3 6" id="KW-0812">Transmembrane</keyword>
<evidence type="ECO:0000313" key="8">
    <source>
        <dbReference type="Proteomes" id="UP000253153"/>
    </source>
</evidence>
<dbReference type="InterPro" id="IPR044089">
    <property type="entry name" value="Alr1-like"/>
</dbReference>
<dbReference type="AlphaFoldDB" id="A0A366RCZ7"/>
<dbReference type="InterPro" id="IPR045861">
    <property type="entry name" value="CorA_cytoplasmic_dom"/>
</dbReference>
<feature type="transmembrane region" description="Helical" evidence="6">
    <location>
        <begin position="432"/>
        <end position="453"/>
    </location>
</feature>
<keyword evidence="8" id="KW-1185">Reference proteome</keyword>
<accession>A0A366RCZ7</accession>
<sequence>MSSNEDGRSNAGYLTSSPELDDHCYQIAKCQQPDSLGTNRNIVDSSYGVQSSATRVFSSLLPAYTMPNPACEATSDGEFINILPNKAFIPKREAEDQNNANPSQQGANLQRFSFFSSALESTIYAAELSGLNLPGGTVQDLFSSLDEENNGVWWLNMNNPTGEEVQTISNAFGIHPLTTEDIITQETREKIELFPSYYFSCFRSFRSVDQPARTDYIPFNMYVVVFREGTLSFSFAPDAHASRVRTRISNLKEYEFPSSDWICYALINDIVDSFAPVVSKLECEAEALEEQRFIARPDDNWRFLQRISIARKNTTSLMRLLGGKADVLRGFTKRCTENYKVTPRMDIALYLGDIQDHVVTMTNSLVHVEQMLSRSHSNYLTQLSINRIAQGNRVNQFLTRVTVLATVLVPLVVVTVLFGMNISIPWKGGTKLNAWFGIVGGIIAFALACILVARKRRYI</sequence>
<comment type="caution">
    <text evidence="7">The sequence shown here is derived from an EMBL/GenBank/DDBJ whole genome shotgun (WGS) entry which is preliminary data.</text>
</comment>
<evidence type="ECO:0000313" key="7">
    <source>
        <dbReference type="EMBL" id="RBR14458.1"/>
    </source>
</evidence>
<dbReference type="Gene3D" id="1.20.58.340">
    <property type="entry name" value="Magnesium transport protein CorA, transmembrane region"/>
    <property type="match status" value="2"/>
</dbReference>
<dbReference type="InterPro" id="IPR045863">
    <property type="entry name" value="CorA_TM1_TM2"/>
</dbReference>
<organism evidence="7 8">
    <name type="scientific">Fusarium coffeatum</name>
    <dbReference type="NCBI Taxonomy" id="231269"/>
    <lineage>
        <taxon>Eukaryota</taxon>
        <taxon>Fungi</taxon>
        <taxon>Dikarya</taxon>
        <taxon>Ascomycota</taxon>
        <taxon>Pezizomycotina</taxon>
        <taxon>Sordariomycetes</taxon>
        <taxon>Hypocreomycetidae</taxon>
        <taxon>Hypocreales</taxon>
        <taxon>Nectriaceae</taxon>
        <taxon>Fusarium</taxon>
        <taxon>Fusarium incarnatum-equiseti species complex</taxon>
    </lineage>
</organism>
<name>A0A366RCZ7_9HYPO</name>
<protein>
    <submittedName>
        <fullName evidence="7">Uncharacterized protein</fullName>
    </submittedName>
</protein>
<proteinExistence type="inferred from homology"/>
<evidence type="ECO:0000256" key="3">
    <source>
        <dbReference type="ARBA" id="ARBA00022692"/>
    </source>
</evidence>
<evidence type="ECO:0000256" key="1">
    <source>
        <dbReference type="ARBA" id="ARBA00004141"/>
    </source>
</evidence>
<dbReference type="GO" id="GO:0010961">
    <property type="term" value="P:intracellular magnesium ion homeostasis"/>
    <property type="evidence" value="ECO:0007669"/>
    <property type="project" value="TreeGrafter"/>
</dbReference>
<feature type="transmembrane region" description="Helical" evidence="6">
    <location>
        <begin position="397"/>
        <end position="420"/>
    </location>
</feature>
<comment type="similarity">
    <text evidence="2">Belongs to the CorA metal ion transporter (MIT) (TC 1.A.35) family.</text>
</comment>
<dbReference type="SUPFAM" id="SSF143865">
    <property type="entry name" value="CorA soluble domain-like"/>
    <property type="match status" value="1"/>
</dbReference>
<dbReference type="CDD" id="cd12829">
    <property type="entry name" value="Alr1p-like"/>
    <property type="match status" value="1"/>
</dbReference>
<keyword evidence="4 6" id="KW-1133">Transmembrane helix</keyword>
<evidence type="ECO:0000256" key="5">
    <source>
        <dbReference type="ARBA" id="ARBA00023136"/>
    </source>
</evidence>